<sequence>MPQLKVGFYKIQYWWCFSVLFLLLIFFEVVIFPLIKHNWWIRKFLMKCNGAILTKSWLQKELYKKKKKVWCNTKLLKKKF</sequence>
<dbReference type="EMBL" id="JN558968">
    <property type="protein sequence ID" value="AEQ64586.1"/>
    <property type="molecule type" value="Genomic_DNA"/>
</dbReference>
<dbReference type="EMBL" id="JN558966">
    <property type="protein sequence ID" value="AEQ64580.1"/>
    <property type="molecule type" value="Genomic_DNA"/>
</dbReference>
<dbReference type="EMBL" id="JN558976">
    <property type="protein sequence ID" value="AEQ64609.1"/>
    <property type="molecule type" value="Genomic_DNA"/>
</dbReference>
<gene>
    <name evidence="4" type="primary">atp8</name>
</gene>
<reference evidence="4" key="1">
    <citation type="journal article" date="2011" name="BMC Ecol.">
        <title>Incongruence between morphotypes and genetically delimited species in the coral genus Stylophora: phenotypic plasticity, morphological convergence, morphological stasis or interspecific hybridization?</title>
        <authorList>
            <person name="Flot J.F."/>
            <person name="Blanchot J."/>
            <person name="Charpy L."/>
            <person name="Cruaud C."/>
            <person name="Licuanan W.Y."/>
            <person name="Nakano Y."/>
            <person name="Payri C."/>
            <person name="Tillier S."/>
        </authorList>
    </citation>
    <scope>NUCLEOTIDE SEQUENCE</scope>
    <source>
        <strain evidence="2">07Mad070</strain>
        <strain evidence="3">07Mad073</strain>
        <strain evidence="4">07Mad074</strain>
        <strain evidence="5">07Mad082</strain>
        <strain evidence="6">07Mad086</strain>
        <strain evidence="7">07Mad087</strain>
        <strain evidence="8">07Mad088</strain>
        <strain evidence="9">07Mad151</strain>
        <strain evidence="10">07Mad157</strain>
        <strain evidence="11">07Mad170</strain>
        <strain evidence="12">07Mad172</strain>
        <strain evidence="13">07Mad189</strain>
    </source>
</reference>
<evidence type="ECO:0000256" key="1">
    <source>
        <dbReference type="SAM" id="Phobius"/>
    </source>
</evidence>
<evidence type="ECO:0000313" key="4">
    <source>
        <dbReference type="EMBL" id="AEQ64575.1"/>
    </source>
</evidence>
<dbReference type="EMBL" id="JN558964">
    <property type="protein sequence ID" value="AEQ64575.1"/>
    <property type="molecule type" value="Genomic_DNA"/>
</dbReference>
<proteinExistence type="predicted"/>
<keyword evidence="4" id="KW-0496">Mitochondrion</keyword>
<dbReference type="EMBL" id="JN558969">
    <property type="protein sequence ID" value="AEQ64589.1"/>
    <property type="molecule type" value="Genomic_DNA"/>
</dbReference>
<dbReference type="EMBL" id="JN558963">
    <property type="protein sequence ID" value="AEQ64572.1"/>
    <property type="molecule type" value="Genomic_DNA"/>
</dbReference>
<evidence type="ECO:0000313" key="11">
    <source>
        <dbReference type="EMBL" id="AEQ64609.1"/>
    </source>
</evidence>
<keyword evidence="1" id="KW-0812">Transmembrane</keyword>
<dbReference type="EMBL" id="JN558971">
    <property type="protein sequence ID" value="AEQ64595.1"/>
    <property type="molecule type" value="Genomic_DNA"/>
</dbReference>
<feature type="transmembrane region" description="Helical" evidence="1">
    <location>
        <begin position="12"/>
        <end position="35"/>
    </location>
</feature>
<evidence type="ECO:0000313" key="2">
    <source>
        <dbReference type="EMBL" id="AEQ64566.1"/>
    </source>
</evidence>
<evidence type="ECO:0000313" key="7">
    <source>
        <dbReference type="EMBL" id="AEQ64586.1"/>
    </source>
</evidence>
<evidence type="ECO:0000313" key="5">
    <source>
        <dbReference type="EMBL" id="AEQ64580.1"/>
    </source>
</evidence>
<name>G8HCN4_9CNID</name>
<dbReference type="EMBL" id="JN558977">
    <property type="protein sequence ID" value="AEQ64612.1"/>
    <property type="molecule type" value="Genomic_DNA"/>
</dbReference>
<evidence type="ECO:0000313" key="12">
    <source>
        <dbReference type="EMBL" id="AEQ64612.1"/>
    </source>
</evidence>
<evidence type="ECO:0000313" key="13">
    <source>
        <dbReference type="EMBL" id="AEQ64618.1"/>
    </source>
</evidence>
<dbReference type="EMBL" id="JN558961">
    <property type="protein sequence ID" value="AEQ64566.1"/>
    <property type="molecule type" value="Genomic_DNA"/>
</dbReference>
<keyword evidence="1" id="KW-1133">Transmembrane helix</keyword>
<geneLocation type="mitochondrion" evidence="4"/>
<reference evidence="4" key="2">
    <citation type="submission" date="2011-08" db="EMBL/GenBank/DDBJ databases">
        <authorList>
            <person name="Flot J.-F."/>
        </authorList>
    </citation>
    <scope>NUCLEOTIDE SEQUENCE</scope>
    <source>
        <strain evidence="2">07Mad070</strain>
        <strain evidence="3">07Mad073</strain>
        <strain evidence="4">07Mad074</strain>
        <strain evidence="5">07Mad082</strain>
        <strain evidence="6">07Mad086</strain>
        <strain evidence="7">07Mad087</strain>
        <strain evidence="8">07Mad088</strain>
        <strain evidence="9">07Mad151</strain>
        <strain evidence="10">07Mad157</strain>
        <strain evidence="11">07Mad170</strain>
        <strain evidence="12">07Mad172</strain>
        <strain evidence="13">07Mad189</strain>
    </source>
</reference>
<dbReference type="AlphaFoldDB" id="G8HCN4"/>
<dbReference type="EMBL" id="JN558979">
    <property type="protein sequence ID" value="AEQ64618.1"/>
    <property type="molecule type" value="Genomic_DNA"/>
</dbReference>
<organism evidence="4">
    <name type="scientific">Stylophora sp. A JFF-2011</name>
    <dbReference type="NCBI Taxonomy" id="1096511"/>
    <lineage>
        <taxon>Eukaryota</taxon>
        <taxon>Metazoa</taxon>
        <taxon>Cnidaria</taxon>
        <taxon>Anthozoa</taxon>
        <taxon>Hexacorallia</taxon>
        <taxon>Scleractinia</taxon>
        <taxon>Astrocoeniina</taxon>
        <taxon>Pocilloporidae</taxon>
        <taxon>Stylophora</taxon>
    </lineage>
</organism>
<evidence type="ECO:0000313" key="8">
    <source>
        <dbReference type="EMBL" id="AEQ64589.1"/>
    </source>
</evidence>
<dbReference type="EMBL" id="JN558972">
    <property type="protein sequence ID" value="AEQ64598.1"/>
    <property type="molecule type" value="Genomic_DNA"/>
</dbReference>
<accession>G8HCN4</accession>
<evidence type="ECO:0000313" key="6">
    <source>
        <dbReference type="EMBL" id="AEQ64583.1"/>
    </source>
</evidence>
<evidence type="ECO:0000313" key="3">
    <source>
        <dbReference type="EMBL" id="AEQ64572.1"/>
    </source>
</evidence>
<protein>
    <submittedName>
        <fullName evidence="4">ATP synthase subunit 8</fullName>
    </submittedName>
</protein>
<dbReference type="EMBL" id="JN558967">
    <property type="protein sequence ID" value="AEQ64583.1"/>
    <property type="molecule type" value="Genomic_DNA"/>
</dbReference>
<keyword evidence="1" id="KW-0472">Membrane</keyword>
<evidence type="ECO:0000313" key="9">
    <source>
        <dbReference type="EMBL" id="AEQ64595.1"/>
    </source>
</evidence>
<evidence type="ECO:0000313" key="10">
    <source>
        <dbReference type="EMBL" id="AEQ64598.1"/>
    </source>
</evidence>